<evidence type="ECO:0000313" key="2">
    <source>
        <dbReference type="EMBL" id="SIT68641.1"/>
    </source>
</evidence>
<gene>
    <name evidence="2" type="ORF">SAMN05216526_0900</name>
</gene>
<dbReference type="STRING" id="233100.SAMN05216526_0900"/>
<keyword evidence="3" id="KW-1185">Reference proteome</keyword>
<accession>A0A1R3VUQ2</accession>
<protein>
    <submittedName>
        <fullName evidence="2">Uncharacterized protein</fullName>
    </submittedName>
</protein>
<keyword evidence="1" id="KW-0472">Membrane</keyword>
<evidence type="ECO:0000313" key="3">
    <source>
        <dbReference type="Proteomes" id="UP000223759"/>
    </source>
</evidence>
<reference evidence="2 3" key="1">
    <citation type="submission" date="2017-01" db="EMBL/GenBank/DDBJ databases">
        <authorList>
            <person name="Mah S.A."/>
            <person name="Swanson W.J."/>
            <person name="Moy G.W."/>
            <person name="Vacquier V.D."/>
        </authorList>
    </citation>
    <scope>NUCLEOTIDE SEQUENCE [LARGE SCALE GENOMIC DNA]</scope>
    <source>
        <strain evidence="2 3">M9</strain>
    </source>
</reference>
<proteinExistence type="predicted"/>
<feature type="transmembrane region" description="Helical" evidence="1">
    <location>
        <begin position="20"/>
        <end position="41"/>
    </location>
</feature>
<evidence type="ECO:0000256" key="1">
    <source>
        <dbReference type="SAM" id="Phobius"/>
    </source>
</evidence>
<dbReference type="Proteomes" id="UP000223759">
    <property type="component" value="Unassembled WGS sequence"/>
</dbReference>
<sequence>MSNPNKQEPKESLWSFNNAAMTLVVLLIIFSWLSFLSVVIFG</sequence>
<name>A0A1R3VUQ2_9GAMM</name>
<dbReference type="AlphaFoldDB" id="A0A1R3VUQ2"/>
<dbReference type="EMBL" id="FTPK01000002">
    <property type="protein sequence ID" value="SIT68641.1"/>
    <property type="molecule type" value="Genomic_DNA"/>
</dbReference>
<organism evidence="2 3">
    <name type="scientific">Ectothiorhodosinus mongolicus</name>
    <dbReference type="NCBI Taxonomy" id="233100"/>
    <lineage>
        <taxon>Bacteria</taxon>
        <taxon>Pseudomonadati</taxon>
        <taxon>Pseudomonadota</taxon>
        <taxon>Gammaproteobacteria</taxon>
        <taxon>Chromatiales</taxon>
        <taxon>Ectothiorhodospiraceae</taxon>
        <taxon>Ectothiorhodosinus</taxon>
    </lineage>
</organism>
<keyword evidence="1" id="KW-0812">Transmembrane</keyword>
<dbReference type="RefSeq" id="WP_268753138.1">
    <property type="nucleotide sequence ID" value="NZ_CP023018.1"/>
</dbReference>
<keyword evidence="1" id="KW-1133">Transmembrane helix</keyword>